<proteinExistence type="predicted"/>
<dbReference type="AlphaFoldDB" id="A0A2P2M088"/>
<organism evidence="1">
    <name type="scientific">Rhizophora mucronata</name>
    <name type="common">Asiatic mangrove</name>
    <dbReference type="NCBI Taxonomy" id="61149"/>
    <lineage>
        <taxon>Eukaryota</taxon>
        <taxon>Viridiplantae</taxon>
        <taxon>Streptophyta</taxon>
        <taxon>Embryophyta</taxon>
        <taxon>Tracheophyta</taxon>
        <taxon>Spermatophyta</taxon>
        <taxon>Magnoliopsida</taxon>
        <taxon>eudicotyledons</taxon>
        <taxon>Gunneridae</taxon>
        <taxon>Pentapetalae</taxon>
        <taxon>rosids</taxon>
        <taxon>fabids</taxon>
        <taxon>Malpighiales</taxon>
        <taxon>Rhizophoraceae</taxon>
        <taxon>Rhizophora</taxon>
    </lineage>
</organism>
<protein>
    <submittedName>
        <fullName evidence="1">DnaJ homolog subfamily C member 3 homolog</fullName>
    </submittedName>
</protein>
<sequence length="93" mass="10261">MSSISSPLSYLARLSSSPRTSYAAAISRNMASASSLFSTFLSGCHCRASFLYARLISDIDAVFETSKILYQSFRLLIFRDFSALINASRMLIS</sequence>
<evidence type="ECO:0000313" key="1">
    <source>
        <dbReference type="EMBL" id="MBX23636.1"/>
    </source>
</evidence>
<reference evidence="1" key="1">
    <citation type="submission" date="2018-02" db="EMBL/GenBank/DDBJ databases">
        <title>Rhizophora mucronata_Transcriptome.</title>
        <authorList>
            <person name="Meera S.P."/>
            <person name="Sreeshan A."/>
            <person name="Augustine A."/>
        </authorList>
    </citation>
    <scope>NUCLEOTIDE SEQUENCE</scope>
    <source>
        <tissue evidence="1">Leaf</tissue>
    </source>
</reference>
<dbReference type="EMBL" id="GGEC01043152">
    <property type="protein sequence ID" value="MBX23636.1"/>
    <property type="molecule type" value="Transcribed_RNA"/>
</dbReference>
<name>A0A2P2M088_RHIMU</name>
<accession>A0A2P2M088</accession>